<dbReference type="HOGENOM" id="CLU_206869_0_0_1"/>
<accession>A0A0D0BDM7</accession>
<name>A0A0D0BDM7_9AGAR</name>
<proteinExistence type="predicted"/>
<gene>
    <name evidence="1" type="ORF">GYMLUDRAFT_179867</name>
</gene>
<keyword evidence="2" id="KW-1185">Reference proteome</keyword>
<dbReference type="Proteomes" id="UP000053593">
    <property type="component" value="Unassembled WGS sequence"/>
</dbReference>
<dbReference type="AlphaFoldDB" id="A0A0D0BDM7"/>
<dbReference type="EMBL" id="KN834839">
    <property type="protein sequence ID" value="KIK52641.1"/>
    <property type="molecule type" value="Genomic_DNA"/>
</dbReference>
<dbReference type="OrthoDB" id="2591431at2759"/>
<protein>
    <submittedName>
        <fullName evidence="1">Uncharacterized protein</fullName>
    </submittedName>
</protein>
<sequence>MSDSTGPLSGGTSELLVVGDTLTEASCNTTLLANDFFFSTNDSPSECESYRFTQFSGAVLPVTIFVCIPSSN</sequence>
<organism evidence="1 2">
    <name type="scientific">Collybiopsis luxurians FD-317 M1</name>
    <dbReference type="NCBI Taxonomy" id="944289"/>
    <lineage>
        <taxon>Eukaryota</taxon>
        <taxon>Fungi</taxon>
        <taxon>Dikarya</taxon>
        <taxon>Basidiomycota</taxon>
        <taxon>Agaricomycotina</taxon>
        <taxon>Agaricomycetes</taxon>
        <taxon>Agaricomycetidae</taxon>
        <taxon>Agaricales</taxon>
        <taxon>Marasmiineae</taxon>
        <taxon>Omphalotaceae</taxon>
        <taxon>Collybiopsis</taxon>
        <taxon>Collybiopsis luxurians</taxon>
    </lineage>
</organism>
<reference evidence="1 2" key="1">
    <citation type="submission" date="2014-04" db="EMBL/GenBank/DDBJ databases">
        <title>Evolutionary Origins and Diversification of the Mycorrhizal Mutualists.</title>
        <authorList>
            <consortium name="DOE Joint Genome Institute"/>
            <consortium name="Mycorrhizal Genomics Consortium"/>
            <person name="Kohler A."/>
            <person name="Kuo A."/>
            <person name="Nagy L.G."/>
            <person name="Floudas D."/>
            <person name="Copeland A."/>
            <person name="Barry K.W."/>
            <person name="Cichocki N."/>
            <person name="Veneault-Fourrey C."/>
            <person name="LaButti K."/>
            <person name="Lindquist E.A."/>
            <person name="Lipzen A."/>
            <person name="Lundell T."/>
            <person name="Morin E."/>
            <person name="Murat C."/>
            <person name="Riley R."/>
            <person name="Ohm R."/>
            <person name="Sun H."/>
            <person name="Tunlid A."/>
            <person name="Henrissat B."/>
            <person name="Grigoriev I.V."/>
            <person name="Hibbett D.S."/>
            <person name="Martin F."/>
        </authorList>
    </citation>
    <scope>NUCLEOTIDE SEQUENCE [LARGE SCALE GENOMIC DNA]</scope>
    <source>
        <strain evidence="1 2">FD-317 M1</strain>
    </source>
</reference>
<evidence type="ECO:0000313" key="2">
    <source>
        <dbReference type="Proteomes" id="UP000053593"/>
    </source>
</evidence>
<evidence type="ECO:0000313" key="1">
    <source>
        <dbReference type="EMBL" id="KIK52641.1"/>
    </source>
</evidence>